<keyword evidence="3" id="KW-1185">Reference proteome</keyword>
<dbReference type="AlphaFoldDB" id="A0A804LH06"/>
<reference evidence="2" key="2">
    <citation type="submission" date="2019-07" db="EMBL/GenBank/DDBJ databases">
        <authorList>
            <person name="Seetharam A."/>
            <person name="Woodhouse M."/>
            <person name="Cannon E."/>
        </authorList>
    </citation>
    <scope>NUCLEOTIDE SEQUENCE [LARGE SCALE GENOMIC DNA]</scope>
    <source>
        <strain evidence="2">cv. B73</strain>
    </source>
</reference>
<proteinExistence type="predicted"/>
<dbReference type="InParanoid" id="A0A804LH06"/>
<protein>
    <submittedName>
        <fullName evidence="2">Uncharacterized protein</fullName>
    </submittedName>
</protein>
<feature type="compositionally biased region" description="Low complexity" evidence="1">
    <location>
        <begin position="205"/>
        <end position="218"/>
    </location>
</feature>
<dbReference type="EnsemblPlants" id="Zm00001eb010440_T001">
    <property type="protein sequence ID" value="Zm00001eb010440_P001"/>
    <property type="gene ID" value="Zm00001eb010440"/>
</dbReference>
<feature type="compositionally biased region" description="Basic and acidic residues" evidence="1">
    <location>
        <begin position="300"/>
        <end position="313"/>
    </location>
</feature>
<feature type="compositionally biased region" description="Basic residues" evidence="1">
    <location>
        <begin position="219"/>
        <end position="234"/>
    </location>
</feature>
<reference evidence="3" key="1">
    <citation type="submission" date="2015-12" db="EMBL/GenBank/DDBJ databases">
        <title>Update maize B73 reference genome by single molecule sequencing technologies.</title>
        <authorList>
            <consortium name="Maize Genome Sequencing Project"/>
            <person name="Ware D."/>
        </authorList>
    </citation>
    <scope>NUCLEOTIDE SEQUENCE [LARGE SCALE GENOMIC DNA]</scope>
    <source>
        <strain evidence="3">cv. B73</strain>
    </source>
</reference>
<accession>A0A804LH06</accession>
<reference evidence="2" key="3">
    <citation type="submission" date="2021-05" db="UniProtKB">
        <authorList>
            <consortium name="EnsemblPlants"/>
        </authorList>
    </citation>
    <scope>IDENTIFICATION</scope>
    <source>
        <strain evidence="2">cv. B73</strain>
    </source>
</reference>
<organism evidence="2 3">
    <name type="scientific">Zea mays</name>
    <name type="common">Maize</name>
    <dbReference type="NCBI Taxonomy" id="4577"/>
    <lineage>
        <taxon>Eukaryota</taxon>
        <taxon>Viridiplantae</taxon>
        <taxon>Streptophyta</taxon>
        <taxon>Embryophyta</taxon>
        <taxon>Tracheophyta</taxon>
        <taxon>Spermatophyta</taxon>
        <taxon>Magnoliopsida</taxon>
        <taxon>Liliopsida</taxon>
        <taxon>Poales</taxon>
        <taxon>Poaceae</taxon>
        <taxon>PACMAD clade</taxon>
        <taxon>Panicoideae</taxon>
        <taxon>Andropogonodae</taxon>
        <taxon>Andropogoneae</taxon>
        <taxon>Tripsacinae</taxon>
        <taxon>Zea</taxon>
    </lineage>
</organism>
<evidence type="ECO:0000256" key="1">
    <source>
        <dbReference type="SAM" id="MobiDB-lite"/>
    </source>
</evidence>
<dbReference type="Gramene" id="Zm00001eb010440_T001">
    <property type="protein sequence ID" value="Zm00001eb010440_P001"/>
    <property type="gene ID" value="Zm00001eb010440"/>
</dbReference>
<sequence>MNRAWLGKKKKKVNYYEGGSWVGDELQLSEMKMSVPWGGDGAEGDGVVAAAGAGEGAGGVVVCVAVRVGAGGLEELRVGGGAAGVGVGVGAAAAVLGPAEGVAGAAAPGAALGAQLRGAPLVEVRRAPGRGARRGTGAGGGAARGLHQDRQVVAVHQAHVVEVVAARGGQRELGQRRRRRRVLPVALQGPGPAVARRAHHLAAAVLPAAGAGPDAAGPPRRRRDRARRARRQHEARRVQPRASGVGLDARPHRPRAPVHERECRGSAFCKAGTRDDVSSPCLTRTEFSVVFKTTGLFTSDSEKRRDQNKDHEANSCSSHGLEASNNAALRGDWQWQLPIGTSKKQREGAVYNVSTVQVQASFSTVVTEEQDMRGR</sequence>
<feature type="region of interest" description="Disordered" evidence="1">
    <location>
        <begin position="205"/>
        <end position="262"/>
    </location>
</feature>
<dbReference type="Proteomes" id="UP000007305">
    <property type="component" value="Chromosome 1"/>
</dbReference>
<evidence type="ECO:0000313" key="2">
    <source>
        <dbReference type="EnsemblPlants" id="Zm00001eb010440_P001"/>
    </source>
</evidence>
<feature type="region of interest" description="Disordered" evidence="1">
    <location>
        <begin position="299"/>
        <end position="319"/>
    </location>
</feature>
<evidence type="ECO:0000313" key="3">
    <source>
        <dbReference type="Proteomes" id="UP000007305"/>
    </source>
</evidence>
<name>A0A804LH06_MAIZE</name>